<evidence type="ECO:0000313" key="1">
    <source>
        <dbReference type="EMBL" id="QDH47411.1"/>
    </source>
</evidence>
<dbReference type="GeneID" id="55618152"/>
<proteinExistence type="predicted"/>
<evidence type="ECO:0000313" key="2">
    <source>
        <dbReference type="Proteomes" id="UP000320568"/>
    </source>
</evidence>
<dbReference type="RefSeq" id="YP_009847753.1">
    <property type="nucleotide sequence ID" value="NC_048779.1"/>
</dbReference>
<name>A0A514A2B4_9CAUD</name>
<dbReference type="EMBL" id="MK905543">
    <property type="protein sequence ID" value="QDH47411.1"/>
    <property type="molecule type" value="Genomic_DNA"/>
</dbReference>
<dbReference type="KEGG" id="vg:55618152"/>
<sequence>MSMQHQRYCHDFQQLMVSLSWLGQIMGYVEVFDEYRDRKLISTDHVSFGIHHENQQASFFFIDEDGKYHDVVLNDKGRVPAVKVIQELRTLILNHPELFRLLAENAESLNSLVIKVVGETMKLHSDDLAGKLLRYGLSDYQKLLDEDLKAFSSNWLSLWVWFFTRPHIAREFDLKLDESLTLTYCMKRPRSREYCETKVHLVHTELDNYYITLHFETINTNNSAIVYKHLEPNFWDDERLDSFELIQHLYQG</sequence>
<reference evidence="1 2" key="1">
    <citation type="submission" date="2019-05" db="EMBL/GenBank/DDBJ databases">
        <authorList>
            <person name="Le T.S."/>
            <person name="Kurtboke I."/>
        </authorList>
    </citation>
    <scope>NUCLEOTIDE SEQUENCE [LARGE SCALE GENOMIC DNA]</scope>
</reference>
<keyword evidence="2" id="KW-1185">Reference proteome</keyword>
<protein>
    <submittedName>
        <fullName evidence="1">Uncharacterized protein</fullName>
    </submittedName>
</protein>
<organism evidence="1 2">
    <name type="scientific">Vibrio phage USC-1</name>
    <dbReference type="NCBI Taxonomy" id="2592615"/>
    <lineage>
        <taxon>Viruses</taxon>
        <taxon>Duplodnaviria</taxon>
        <taxon>Heunggongvirae</taxon>
        <taxon>Uroviricota</taxon>
        <taxon>Caudoviricetes</taxon>
        <taxon>Chimalliviridae</taxon>
        <taxon>Gorgonvirinae</taxon>
        <taxon>Aphroditevirus</taxon>
        <taxon>Aphroditevirus USC1</taxon>
    </lineage>
</organism>
<accession>A0A514A2B4</accession>
<dbReference type="Proteomes" id="UP000320568">
    <property type="component" value="Segment"/>
</dbReference>